<accession>A0A9W4XHX3</accession>
<evidence type="ECO:0008006" key="3">
    <source>
        <dbReference type="Google" id="ProtNLM"/>
    </source>
</evidence>
<evidence type="ECO:0000313" key="1">
    <source>
        <dbReference type="EMBL" id="CAI6332569.1"/>
    </source>
</evidence>
<dbReference type="Proteomes" id="UP001152607">
    <property type="component" value="Unassembled WGS sequence"/>
</dbReference>
<dbReference type="OrthoDB" id="4392610at2759"/>
<organism evidence="1 2">
    <name type="scientific">Periconia digitata</name>
    <dbReference type="NCBI Taxonomy" id="1303443"/>
    <lineage>
        <taxon>Eukaryota</taxon>
        <taxon>Fungi</taxon>
        <taxon>Dikarya</taxon>
        <taxon>Ascomycota</taxon>
        <taxon>Pezizomycotina</taxon>
        <taxon>Dothideomycetes</taxon>
        <taxon>Pleosporomycetidae</taxon>
        <taxon>Pleosporales</taxon>
        <taxon>Massarineae</taxon>
        <taxon>Periconiaceae</taxon>
        <taxon>Periconia</taxon>
    </lineage>
</organism>
<proteinExistence type="predicted"/>
<evidence type="ECO:0000313" key="2">
    <source>
        <dbReference type="Proteomes" id="UP001152607"/>
    </source>
</evidence>
<protein>
    <recommendedName>
        <fullName evidence="3">DUF1763-domain-containing protein</fullName>
    </recommendedName>
</protein>
<sequence>MFVRWDSRRPNHDQPHLRILLPLLHLPKVMSSQDIVHGYRHLYRHGLRAVQFSKPARYVLRDRLRLAFRKPTQKNEYNPQRIQNTIEFLQYATTHSGLEHKVLKNLLQVWRCQALGGKAKPTGKTPIRDELRINSTAYDAFNHHIDLLNESMEMCIPATTVRDPRF</sequence>
<comment type="caution">
    <text evidence="1">The sequence shown here is derived from an EMBL/GenBank/DDBJ whole genome shotgun (WGS) entry which is preliminary data.</text>
</comment>
<dbReference type="AlphaFoldDB" id="A0A9W4XHX3"/>
<reference evidence="1" key="1">
    <citation type="submission" date="2023-01" db="EMBL/GenBank/DDBJ databases">
        <authorList>
            <person name="Van Ghelder C."/>
            <person name="Rancurel C."/>
        </authorList>
    </citation>
    <scope>NUCLEOTIDE SEQUENCE</scope>
    <source>
        <strain evidence="1">CNCM I-4278</strain>
    </source>
</reference>
<gene>
    <name evidence="1" type="ORF">PDIGIT_LOCUS5594</name>
</gene>
<keyword evidence="2" id="KW-1185">Reference proteome</keyword>
<name>A0A9W4XHX3_9PLEO</name>
<dbReference type="EMBL" id="CAOQHR010000003">
    <property type="protein sequence ID" value="CAI6332569.1"/>
    <property type="molecule type" value="Genomic_DNA"/>
</dbReference>